<keyword evidence="1" id="KW-0175">Coiled coil</keyword>
<gene>
    <name evidence="3" type="ORF">EPI10_029282</name>
</gene>
<reference evidence="4" key="1">
    <citation type="journal article" date="2019" name="Plant Biotechnol. J.">
        <title>Genome sequencing of the Australian wild diploid species Gossypium australe highlights disease resistance and delayed gland morphogenesis.</title>
        <authorList>
            <person name="Cai Y."/>
            <person name="Cai X."/>
            <person name="Wang Q."/>
            <person name="Wang P."/>
            <person name="Zhang Y."/>
            <person name="Cai C."/>
            <person name="Xu Y."/>
            <person name="Wang K."/>
            <person name="Zhou Z."/>
            <person name="Wang C."/>
            <person name="Geng S."/>
            <person name="Li B."/>
            <person name="Dong Q."/>
            <person name="Hou Y."/>
            <person name="Wang H."/>
            <person name="Ai P."/>
            <person name="Liu Z."/>
            <person name="Yi F."/>
            <person name="Sun M."/>
            <person name="An G."/>
            <person name="Cheng J."/>
            <person name="Zhang Y."/>
            <person name="Shi Q."/>
            <person name="Xie Y."/>
            <person name="Shi X."/>
            <person name="Chang Y."/>
            <person name="Huang F."/>
            <person name="Chen Y."/>
            <person name="Hong S."/>
            <person name="Mi L."/>
            <person name="Sun Q."/>
            <person name="Zhang L."/>
            <person name="Zhou B."/>
            <person name="Peng R."/>
            <person name="Zhang X."/>
            <person name="Liu F."/>
        </authorList>
    </citation>
    <scope>NUCLEOTIDE SEQUENCE [LARGE SCALE GENOMIC DNA]</scope>
    <source>
        <strain evidence="4">cv. PA1801</strain>
    </source>
</reference>
<feature type="coiled-coil region" evidence="1">
    <location>
        <begin position="238"/>
        <end position="272"/>
    </location>
</feature>
<dbReference type="Gene3D" id="2.40.70.10">
    <property type="entry name" value="Acid Proteases"/>
    <property type="match status" value="1"/>
</dbReference>
<comment type="caution">
    <text evidence="3">The sequence shown here is derived from an EMBL/GenBank/DDBJ whole genome shotgun (WGS) entry which is preliminary data.</text>
</comment>
<proteinExistence type="predicted"/>
<dbReference type="CDD" id="cd00303">
    <property type="entry name" value="retropepsin_like"/>
    <property type="match status" value="1"/>
</dbReference>
<dbReference type="Proteomes" id="UP000325315">
    <property type="component" value="Unassembled WGS sequence"/>
</dbReference>
<feature type="domain" description="Retrotransposon gag" evidence="2">
    <location>
        <begin position="124"/>
        <end position="197"/>
    </location>
</feature>
<protein>
    <submittedName>
        <fullName evidence="3">Oligopeptide transporter 4-like</fullName>
    </submittedName>
</protein>
<evidence type="ECO:0000313" key="3">
    <source>
        <dbReference type="EMBL" id="KAA3462831.1"/>
    </source>
</evidence>
<accession>A0A5B6V1A2</accession>
<evidence type="ECO:0000259" key="2">
    <source>
        <dbReference type="Pfam" id="PF03732"/>
    </source>
</evidence>
<dbReference type="EMBL" id="SMMG02000009">
    <property type="protein sequence ID" value="KAA3462831.1"/>
    <property type="molecule type" value="Genomic_DNA"/>
</dbReference>
<evidence type="ECO:0000256" key="1">
    <source>
        <dbReference type="SAM" id="Coils"/>
    </source>
</evidence>
<sequence>MQEQPLPAVGNVPCEDPLFGDADDNALRDLPRPKLPTNMHMAQNERTLQDYALPSLDMVQETIARLTITTNNFEIKPAMIQMIQNNLQFRGTMIEDPNQHLKHFLQLCDTFKYNEVTNDAIRLRLFSFSLINNAFSWLDSQAPGSIRTWDELAEKFLQKFFPISKAVQLRREIIVFRQMEGESFHEWPTERFTYGQKPATVKATQEDDKYQQIVDKLNRIESASTLIEKEMQSMRTDVKQMQSECTNSTRTLTKLEDQMSQLMSMMGDIKRQISTHIPSNTEDNPQREGKEHVKVIALRSVKLIEKGPKFSKFLKEMMTRRKEIKVGEHVNLNAFWNLKATQITLQLVNRSSVYPNGVLEDVLVNVRSFIIPVDFIVLDFKDDHEIPILLGRPFLATSRSTIDLEKNELTMKINGETETFKYGYQLNEENRRKLWEHCKNLSIFDVPKSREMLHFMDTERLNRFKERDKRARPEWHNGWWTNANRIKRLSTGELAILLDKSGNIT</sequence>
<dbReference type="AlphaFoldDB" id="A0A5B6V1A2"/>
<organism evidence="3 4">
    <name type="scientific">Gossypium australe</name>
    <dbReference type="NCBI Taxonomy" id="47621"/>
    <lineage>
        <taxon>Eukaryota</taxon>
        <taxon>Viridiplantae</taxon>
        <taxon>Streptophyta</taxon>
        <taxon>Embryophyta</taxon>
        <taxon>Tracheophyta</taxon>
        <taxon>Spermatophyta</taxon>
        <taxon>Magnoliopsida</taxon>
        <taxon>eudicotyledons</taxon>
        <taxon>Gunneridae</taxon>
        <taxon>Pentapetalae</taxon>
        <taxon>rosids</taxon>
        <taxon>malvids</taxon>
        <taxon>Malvales</taxon>
        <taxon>Malvaceae</taxon>
        <taxon>Malvoideae</taxon>
        <taxon>Gossypium</taxon>
    </lineage>
</organism>
<evidence type="ECO:0000313" key="4">
    <source>
        <dbReference type="Proteomes" id="UP000325315"/>
    </source>
</evidence>
<dbReference type="InterPro" id="IPR021109">
    <property type="entry name" value="Peptidase_aspartic_dom_sf"/>
</dbReference>
<name>A0A5B6V1A2_9ROSI</name>
<dbReference type="OrthoDB" id="1749434at2759"/>
<dbReference type="Pfam" id="PF03732">
    <property type="entry name" value="Retrotrans_gag"/>
    <property type="match status" value="1"/>
</dbReference>
<dbReference type="PANTHER" id="PTHR33223">
    <property type="entry name" value="CCHC-TYPE DOMAIN-CONTAINING PROTEIN"/>
    <property type="match status" value="1"/>
</dbReference>
<keyword evidence="4" id="KW-1185">Reference proteome</keyword>
<dbReference type="InterPro" id="IPR005162">
    <property type="entry name" value="Retrotrans_gag_dom"/>
</dbReference>
<dbReference type="PANTHER" id="PTHR33223:SF11">
    <property type="entry name" value="ELEMENT PROTEIN, PUTATIVE-RELATED"/>
    <property type="match status" value="1"/>
</dbReference>